<proteinExistence type="predicted"/>
<dbReference type="EMBL" id="JAQQDW010000112">
    <property type="protein sequence ID" value="MFM0108324.1"/>
    <property type="molecule type" value="Genomic_DNA"/>
</dbReference>
<organism evidence="1 2">
    <name type="scientific">Paraburkholderia rhynchosiae</name>
    <dbReference type="NCBI Taxonomy" id="487049"/>
    <lineage>
        <taxon>Bacteria</taxon>
        <taxon>Pseudomonadati</taxon>
        <taxon>Pseudomonadota</taxon>
        <taxon>Betaproteobacteria</taxon>
        <taxon>Burkholderiales</taxon>
        <taxon>Burkholderiaceae</taxon>
        <taxon>Paraburkholderia</taxon>
    </lineage>
</organism>
<name>A0ACC7NMU4_9BURK</name>
<reference evidence="1 2" key="1">
    <citation type="journal article" date="2024" name="Chem. Sci.">
        <title>Discovery of megapolipeptins by genome mining of a Burkholderiales bacteria collection.</title>
        <authorList>
            <person name="Paulo B.S."/>
            <person name="Recchia M.J.J."/>
            <person name="Lee S."/>
            <person name="Fergusson C.H."/>
            <person name="Romanowski S.B."/>
            <person name="Hernandez A."/>
            <person name="Krull N."/>
            <person name="Liu D.Y."/>
            <person name="Cavanagh H."/>
            <person name="Bos A."/>
            <person name="Gray C.A."/>
            <person name="Murphy B.T."/>
            <person name="Linington R.G."/>
            <person name="Eustaquio A.S."/>
        </authorList>
    </citation>
    <scope>NUCLEOTIDE SEQUENCE [LARGE SCALE GENOMIC DNA]</scope>
    <source>
        <strain evidence="1 2">RL18-126-BIB-B</strain>
    </source>
</reference>
<dbReference type="Proteomes" id="UP001629235">
    <property type="component" value="Unassembled WGS sequence"/>
</dbReference>
<comment type="caution">
    <text evidence="1">The sequence shown here is derived from an EMBL/GenBank/DDBJ whole genome shotgun (WGS) entry which is preliminary data.</text>
</comment>
<gene>
    <name evidence="1" type="ORF">PQR01_34040</name>
</gene>
<keyword evidence="2" id="KW-1185">Reference proteome</keyword>
<sequence>MTALKTCFAPVVGSVRNLVMSVTTANAAATLTADEIIVETALGGLPFKLSNFNKTINLATTGAGGMDTGTAPVSGYVALYAIYNPTTGTASLLATNATSVVAPNVYGGANMPSGYTASALVSVVPTNSSSQFAICKQRDRSIKISQANVFSTTTNTPTPTNFSLVGTVPPNAIAISGAQQIGSTAAATSSAQLYSDASNVGNDPAIFTSGSSGTATFSFRDVLLASQQTTRYSASTNAGTLSYVIFITGYTF</sequence>
<accession>A0ACC7NMU4</accession>
<evidence type="ECO:0000313" key="1">
    <source>
        <dbReference type="EMBL" id="MFM0108324.1"/>
    </source>
</evidence>
<evidence type="ECO:0000313" key="2">
    <source>
        <dbReference type="Proteomes" id="UP001629235"/>
    </source>
</evidence>
<protein>
    <submittedName>
        <fullName evidence="1">Phage tail protein</fullName>
    </submittedName>
</protein>